<feature type="non-terminal residue" evidence="2">
    <location>
        <position position="1"/>
    </location>
</feature>
<feature type="region of interest" description="Disordered" evidence="1">
    <location>
        <begin position="35"/>
        <end position="68"/>
    </location>
</feature>
<protein>
    <submittedName>
        <fullName evidence="2">Uncharacterized protein</fullName>
    </submittedName>
</protein>
<feature type="compositionally biased region" description="Basic and acidic residues" evidence="1">
    <location>
        <begin position="58"/>
        <end position="68"/>
    </location>
</feature>
<proteinExistence type="predicted"/>
<evidence type="ECO:0000313" key="2">
    <source>
        <dbReference type="EMBL" id="CEK62336.1"/>
    </source>
</evidence>
<name>A0A0B6Z322_9EUPU</name>
<feature type="non-terminal residue" evidence="2">
    <location>
        <position position="68"/>
    </location>
</feature>
<feature type="compositionally biased region" description="Acidic residues" evidence="1">
    <location>
        <begin position="48"/>
        <end position="57"/>
    </location>
</feature>
<accession>A0A0B6Z322</accession>
<dbReference type="AlphaFoldDB" id="A0A0B6Z322"/>
<evidence type="ECO:0000256" key="1">
    <source>
        <dbReference type="SAM" id="MobiDB-lite"/>
    </source>
</evidence>
<sequence length="68" mass="7567">IQEVDLRDGTSGHSPRFSDTDKLYRFTSINLGATRNSFYDSTDSDSSSSEDEDDDSDKTEAKLKKGKV</sequence>
<gene>
    <name evidence="2" type="primary">ORF44890</name>
</gene>
<dbReference type="EMBL" id="HACG01015471">
    <property type="protein sequence ID" value="CEK62336.1"/>
    <property type="molecule type" value="Transcribed_RNA"/>
</dbReference>
<organism evidence="2">
    <name type="scientific">Arion vulgaris</name>
    <dbReference type="NCBI Taxonomy" id="1028688"/>
    <lineage>
        <taxon>Eukaryota</taxon>
        <taxon>Metazoa</taxon>
        <taxon>Spiralia</taxon>
        <taxon>Lophotrochozoa</taxon>
        <taxon>Mollusca</taxon>
        <taxon>Gastropoda</taxon>
        <taxon>Heterobranchia</taxon>
        <taxon>Euthyneura</taxon>
        <taxon>Panpulmonata</taxon>
        <taxon>Eupulmonata</taxon>
        <taxon>Stylommatophora</taxon>
        <taxon>Helicina</taxon>
        <taxon>Arionoidea</taxon>
        <taxon>Arionidae</taxon>
        <taxon>Arion</taxon>
    </lineage>
</organism>
<reference evidence="2" key="1">
    <citation type="submission" date="2014-12" db="EMBL/GenBank/DDBJ databases">
        <title>Insight into the proteome of Arion vulgaris.</title>
        <authorList>
            <person name="Aradska J."/>
            <person name="Bulat T."/>
            <person name="Smidak R."/>
            <person name="Sarate P."/>
            <person name="Gangsoo J."/>
            <person name="Sialana F."/>
            <person name="Bilban M."/>
            <person name="Lubec G."/>
        </authorList>
    </citation>
    <scope>NUCLEOTIDE SEQUENCE</scope>
    <source>
        <tissue evidence="2">Skin</tissue>
    </source>
</reference>